<keyword evidence="3" id="KW-1185">Reference proteome</keyword>
<dbReference type="AlphaFoldDB" id="A0A182TAD9"/>
<sequence>MRQIYNTSDTSPELMSFVLELSSGEHTPEYPGTQYPRFTHSSKQQDQQEAEHPAAARLLAGLAPNCDASKCLTSPTNSVSSNSSSSGGTASPPSPPSVIYDGGAVMPISSGICGKAGTRLTLANLMPSRLAVTAPHAIIIWAQ</sequence>
<proteinExistence type="predicted"/>
<dbReference type="EnsemblMetazoa" id="AMAM022854-RA">
    <property type="protein sequence ID" value="AMAM022854-PA"/>
    <property type="gene ID" value="AMAM022854"/>
</dbReference>
<dbReference type="VEuPathDB" id="VectorBase:AMAM022854"/>
<dbReference type="Proteomes" id="UP000075901">
    <property type="component" value="Unassembled WGS sequence"/>
</dbReference>
<feature type="region of interest" description="Disordered" evidence="1">
    <location>
        <begin position="25"/>
        <end position="53"/>
    </location>
</feature>
<evidence type="ECO:0000256" key="1">
    <source>
        <dbReference type="SAM" id="MobiDB-lite"/>
    </source>
</evidence>
<feature type="region of interest" description="Disordered" evidence="1">
    <location>
        <begin position="73"/>
        <end position="99"/>
    </location>
</feature>
<feature type="compositionally biased region" description="Low complexity" evidence="1">
    <location>
        <begin position="74"/>
        <end position="91"/>
    </location>
</feature>
<name>A0A182TAD9_9DIPT</name>
<protein>
    <submittedName>
        <fullName evidence="2">Uncharacterized protein</fullName>
    </submittedName>
</protein>
<evidence type="ECO:0000313" key="2">
    <source>
        <dbReference type="EnsemblMetazoa" id="AMAM022854-PA"/>
    </source>
</evidence>
<reference evidence="3" key="1">
    <citation type="submission" date="2013-09" db="EMBL/GenBank/DDBJ databases">
        <title>The Genome Sequence of Anopheles maculatus species B.</title>
        <authorList>
            <consortium name="The Broad Institute Genomics Platform"/>
            <person name="Neafsey D.E."/>
            <person name="Besansky N."/>
            <person name="Howell P."/>
            <person name="Walton C."/>
            <person name="Young S.K."/>
            <person name="Zeng Q."/>
            <person name="Gargeya S."/>
            <person name="Fitzgerald M."/>
            <person name="Haas B."/>
            <person name="Abouelleil A."/>
            <person name="Allen A.W."/>
            <person name="Alvarado L."/>
            <person name="Arachchi H.M."/>
            <person name="Berlin A.M."/>
            <person name="Chapman S.B."/>
            <person name="Gainer-Dewar J."/>
            <person name="Goldberg J."/>
            <person name="Griggs A."/>
            <person name="Gujja S."/>
            <person name="Hansen M."/>
            <person name="Howarth C."/>
            <person name="Imamovic A."/>
            <person name="Ireland A."/>
            <person name="Larimer J."/>
            <person name="McCowan C."/>
            <person name="Murphy C."/>
            <person name="Pearson M."/>
            <person name="Poon T.W."/>
            <person name="Priest M."/>
            <person name="Roberts A."/>
            <person name="Saif S."/>
            <person name="Shea T."/>
            <person name="Sisk P."/>
            <person name="Sykes S."/>
            <person name="Wortman J."/>
            <person name="Nusbaum C."/>
            <person name="Birren B."/>
        </authorList>
    </citation>
    <scope>NUCLEOTIDE SEQUENCE [LARGE SCALE GENOMIC DNA]</scope>
    <source>
        <strain evidence="3">maculatus3</strain>
    </source>
</reference>
<evidence type="ECO:0000313" key="3">
    <source>
        <dbReference type="Proteomes" id="UP000075901"/>
    </source>
</evidence>
<accession>A0A182TAD9</accession>
<reference evidence="2" key="2">
    <citation type="submission" date="2020-05" db="UniProtKB">
        <authorList>
            <consortium name="EnsemblMetazoa"/>
        </authorList>
    </citation>
    <scope>IDENTIFICATION</scope>
    <source>
        <strain evidence="2">maculatus3</strain>
    </source>
</reference>
<organism evidence="2 3">
    <name type="scientific">Anopheles maculatus</name>
    <dbReference type="NCBI Taxonomy" id="74869"/>
    <lineage>
        <taxon>Eukaryota</taxon>
        <taxon>Metazoa</taxon>
        <taxon>Ecdysozoa</taxon>
        <taxon>Arthropoda</taxon>
        <taxon>Hexapoda</taxon>
        <taxon>Insecta</taxon>
        <taxon>Pterygota</taxon>
        <taxon>Neoptera</taxon>
        <taxon>Endopterygota</taxon>
        <taxon>Diptera</taxon>
        <taxon>Nematocera</taxon>
        <taxon>Culicoidea</taxon>
        <taxon>Culicidae</taxon>
        <taxon>Anophelinae</taxon>
        <taxon>Anopheles</taxon>
        <taxon>Anopheles maculatus group</taxon>
    </lineage>
</organism>